<name>A0A085MX27_9BILA</name>
<gene>
    <name evidence="1" type="ORF">M513_03219</name>
    <name evidence="2" type="ORF">M514_03219</name>
</gene>
<dbReference type="EMBL" id="KL367612">
    <property type="protein sequence ID" value="KFD61773.1"/>
    <property type="molecule type" value="Genomic_DNA"/>
</dbReference>
<evidence type="ECO:0000313" key="2">
    <source>
        <dbReference type="EMBL" id="KFD61773.1"/>
    </source>
</evidence>
<evidence type="ECO:0000313" key="3">
    <source>
        <dbReference type="Proteomes" id="UP000030764"/>
    </source>
</evidence>
<reference evidence="2 3" key="1">
    <citation type="journal article" date="2014" name="Nat. Genet.">
        <title>Genome and transcriptome of the porcine whipworm Trichuris suis.</title>
        <authorList>
            <person name="Jex A.R."/>
            <person name="Nejsum P."/>
            <person name="Schwarz E.M."/>
            <person name="Hu L."/>
            <person name="Young N.D."/>
            <person name="Hall R.S."/>
            <person name="Korhonen P.K."/>
            <person name="Liao S."/>
            <person name="Thamsborg S."/>
            <person name="Xia J."/>
            <person name="Xu P."/>
            <person name="Wang S."/>
            <person name="Scheerlinck J.P."/>
            <person name="Hofmann A."/>
            <person name="Sternberg P.W."/>
            <person name="Wang J."/>
            <person name="Gasser R.B."/>
        </authorList>
    </citation>
    <scope>NUCLEOTIDE SEQUENCE [LARGE SCALE GENOMIC DNA]</scope>
    <source>
        <strain evidence="2">DCEP-RM93F</strain>
        <strain evidence="1">DCEP-RM93M</strain>
    </source>
</reference>
<dbReference type="AlphaFoldDB" id="A0A085MX27"/>
<dbReference type="Proteomes" id="UP000030758">
    <property type="component" value="Unassembled WGS sequence"/>
</dbReference>
<evidence type="ECO:0000313" key="1">
    <source>
        <dbReference type="EMBL" id="KFD55780.1"/>
    </source>
</evidence>
<dbReference type="EMBL" id="KL363197">
    <property type="protein sequence ID" value="KFD55780.1"/>
    <property type="molecule type" value="Genomic_DNA"/>
</dbReference>
<dbReference type="Proteomes" id="UP000030764">
    <property type="component" value="Unassembled WGS sequence"/>
</dbReference>
<sequence>MRSPIANNLVNIYHNLTSELSGARCMAKTKVELAKNHSTTWDNHTTRHEARGAAMHATLAHCKLLDKQTKTDQQSSVYRSVEVVMVIQRIGSTCTDYTKK</sequence>
<protein>
    <submittedName>
        <fullName evidence="2">Uncharacterized protein</fullName>
    </submittedName>
</protein>
<accession>A0A085MX27</accession>
<keyword evidence="3" id="KW-1185">Reference proteome</keyword>
<organism evidence="2">
    <name type="scientific">Trichuris suis</name>
    <name type="common">pig whipworm</name>
    <dbReference type="NCBI Taxonomy" id="68888"/>
    <lineage>
        <taxon>Eukaryota</taxon>
        <taxon>Metazoa</taxon>
        <taxon>Ecdysozoa</taxon>
        <taxon>Nematoda</taxon>
        <taxon>Enoplea</taxon>
        <taxon>Dorylaimia</taxon>
        <taxon>Trichinellida</taxon>
        <taxon>Trichuridae</taxon>
        <taxon>Trichuris</taxon>
    </lineage>
</organism>
<proteinExistence type="predicted"/>